<feature type="compositionally biased region" description="Low complexity" evidence="1">
    <location>
        <begin position="35"/>
        <end position="53"/>
    </location>
</feature>
<protein>
    <submittedName>
        <fullName evidence="2">Uncharacterized protein</fullName>
    </submittedName>
</protein>
<dbReference type="STRING" id="112090.W4GF34"/>
<gene>
    <name evidence="2" type="ORF">H257_08555</name>
</gene>
<dbReference type="EMBL" id="KI913132">
    <property type="protein sequence ID" value="ETV77664.1"/>
    <property type="molecule type" value="Genomic_DNA"/>
</dbReference>
<dbReference type="AlphaFoldDB" id="W4GF34"/>
<accession>W4GF34</accession>
<organism evidence="2">
    <name type="scientific">Aphanomyces astaci</name>
    <name type="common">Crayfish plague agent</name>
    <dbReference type="NCBI Taxonomy" id="112090"/>
    <lineage>
        <taxon>Eukaryota</taxon>
        <taxon>Sar</taxon>
        <taxon>Stramenopiles</taxon>
        <taxon>Oomycota</taxon>
        <taxon>Saprolegniomycetes</taxon>
        <taxon>Saprolegniales</taxon>
        <taxon>Verrucalvaceae</taxon>
        <taxon>Aphanomyces</taxon>
    </lineage>
</organism>
<reference evidence="2" key="1">
    <citation type="submission" date="2013-12" db="EMBL/GenBank/DDBJ databases">
        <title>The Genome Sequence of Aphanomyces astaci APO3.</title>
        <authorList>
            <consortium name="The Broad Institute Genomics Platform"/>
            <person name="Russ C."/>
            <person name="Tyler B."/>
            <person name="van West P."/>
            <person name="Dieguez-Uribeondo J."/>
            <person name="Young S.K."/>
            <person name="Zeng Q."/>
            <person name="Gargeya S."/>
            <person name="Fitzgerald M."/>
            <person name="Abouelleil A."/>
            <person name="Alvarado L."/>
            <person name="Chapman S.B."/>
            <person name="Gainer-Dewar J."/>
            <person name="Goldberg J."/>
            <person name="Griggs A."/>
            <person name="Gujja S."/>
            <person name="Hansen M."/>
            <person name="Howarth C."/>
            <person name="Imamovic A."/>
            <person name="Ireland A."/>
            <person name="Larimer J."/>
            <person name="McCowan C."/>
            <person name="Murphy C."/>
            <person name="Pearson M."/>
            <person name="Poon T.W."/>
            <person name="Priest M."/>
            <person name="Roberts A."/>
            <person name="Saif S."/>
            <person name="Shea T."/>
            <person name="Sykes S."/>
            <person name="Wortman J."/>
            <person name="Nusbaum C."/>
            <person name="Birren B."/>
        </authorList>
    </citation>
    <scope>NUCLEOTIDE SEQUENCE [LARGE SCALE GENOMIC DNA]</scope>
    <source>
        <strain evidence="2">APO3</strain>
    </source>
</reference>
<dbReference type="RefSeq" id="XP_009832774.1">
    <property type="nucleotide sequence ID" value="XM_009834472.1"/>
</dbReference>
<proteinExistence type="predicted"/>
<feature type="compositionally biased region" description="Polar residues" evidence="1">
    <location>
        <begin position="17"/>
        <end position="26"/>
    </location>
</feature>
<dbReference type="GeneID" id="20810551"/>
<sequence length="513" mass="57224">MKPEPATPRALVPPTTYDPQQGSLSDRTLDDGFYSASAAAATPQPEAATEPMASLPRVQAIPRIPETSGQQRDTHQARPTVVSQHRPTAHKRDSRRGWALKGIIHGGQRVAPSQHTSFHHHVYAAPVQPQSQGWTDHVRAREHALQQHELQMVAHRECIEADWRQAHFEWEQRQMHQAAAQYKYAIEQDATAHTTRFKAKLEREVSGYKAHLDMEQQRAFNNANLNWQQMQQVQQQQQHVVTVNGGATHQRDGFKERDQQKFVKRFIVYARGQDAISVSSGVRIGTDIRETEWEAIYEASMLISSSSKAVVVARLKQLSMDNTLLRTSDRMTDWQARYMDILTDEAAEDIDYFHPKAVIQALKYGMKSDEAKALVRNSYDFDDKEIKFNVSKFWSHVRCVLSNVLPAMAAEADALHAKGISNKERAEAVPASATVLAAEVKRLQDYAKLTAAEVKSLTLEARTRPACGGGGGNGCDSILRPPDPLVDRAKASCGNGDVAKPKTVLAISHPEVV</sequence>
<name>W4GF34_APHAT</name>
<feature type="region of interest" description="Disordered" evidence="1">
    <location>
        <begin position="1"/>
        <end position="96"/>
    </location>
</feature>
<dbReference type="VEuPathDB" id="FungiDB:H257_08555"/>
<evidence type="ECO:0000256" key="1">
    <source>
        <dbReference type="SAM" id="MobiDB-lite"/>
    </source>
</evidence>
<evidence type="ECO:0000313" key="2">
    <source>
        <dbReference type="EMBL" id="ETV77664.1"/>
    </source>
</evidence>